<evidence type="ECO:0000313" key="1">
    <source>
        <dbReference type="EMBL" id="CAH1776812.1"/>
    </source>
</evidence>
<evidence type="ECO:0000313" key="2">
    <source>
        <dbReference type="Proteomes" id="UP000749559"/>
    </source>
</evidence>
<protein>
    <submittedName>
        <fullName evidence="1">Uncharacterized protein</fullName>
    </submittedName>
</protein>
<keyword evidence="2" id="KW-1185">Reference proteome</keyword>
<dbReference type="EMBL" id="CAIIXF020000002">
    <property type="protein sequence ID" value="CAH1776812.1"/>
    <property type="molecule type" value="Genomic_DNA"/>
</dbReference>
<organism evidence="1 2">
    <name type="scientific">Owenia fusiformis</name>
    <name type="common">Polychaete worm</name>
    <dbReference type="NCBI Taxonomy" id="6347"/>
    <lineage>
        <taxon>Eukaryota</taxon>
        <taxon>Metazoa</taxon>
        <taxon>Spiralia</taxon>
        <taxon>Lophotrochozoa</taxon>
        <taxon>Annelida</taxon>
        <taxon>Polychaeta</taxon>
        <taxon>Sedentaria</taxon>
        <taxon>Canalipalpata</taxon>
        <taxon>Sabellida</taxon>
        <taxon>Oweniida</taxon>
        <taxon>Oweniidae</taxon>
        <taxon>Owenia</taxon>
    </lineage>
</organism>
<sequence length="220" mass="24333">MTYYPTCQNYIPNVCPLTCANVRGKCPSVEPQKGEVRVTSNSGLNLNPFTESGNTAGCYNPKDPTQYKWTYHAGGSSGTDSFYLASPKTDRQEYLVTICKSQPTIFFKVKAGFSYDFTTMMTYYPKCQYYVPNVCPLTCAHVSGSCPSVEPQKGQVRVTGNSGLNLNPYTESGNTLGCYNPKDPFEQYKWTYHAGGSSGTDTFYLASPGYDHQQYKVVIG</sequence>
<accession>A0A8J1TG07</accession>
<proteinExistence type="predicted"/>
<comment type="caution">
    <text evidence="1">The sequence shown here is derived from an EMBL/GenBank/DDBJ whole genome shotgun (WGS) entry which is preliminary data.</text>
</comment>
<dbReference type="AlphaFoldDB" id="A0A8J1TG07"/>
<dbReference type="Proteomes" id="UP000749559">
    <property type="component" value="Unassembled WGS sequence"/>
</dbReference>
<reference evidence="1" key="1">
    <citation type="submission" date="2022-03" db="EMBL/GenBank/DDBJ databases">
        <authorList>
            <person name="Martin C."/>
        </authorList>
    </citation>
    <scope>NUCLEOTIDE SEQUENCE</scope>
</reference>
<gene>
    <name evidence="1" type="ORF">OFUS_LOCUS3948</name>
</gene>
<name>A0A8J1TG07_OWEFU</name>